<proteinExistence type="predicted"/>
<reference evidence="2" key="1">
    <citation type="submission" date="2021-10" db="EMBL/GenBank/DDBJ databases">
        <title>Melipona bicolor Genome sequencing and assembly.</title>
        <authorList>
            <person name="Araujo N.S."/>
            <person name="Arias M.C."/>
        </authorList>
    </citation>
    <scope>NUCLEOTIDE SEQUENCE</scope>
    <source>
        <strain evidence="2">USP_2M_L1-L4_2017</strain>
        <tissue evidence="2">Whole body</tissue>
    </source>
</reference>
<accession>A0AA40G8N5</accession>
<evidence type="ECO:0000313" key="2">
    <source>
        <dbReference type="EMBL" id="KAK1132516.1"/>
    </source>
</evidence>
<dbReference type="AlphaFoldDB" id="A0AA40G8N5"/>
<dbReference type="Proteomes" id="UP001177670">
    <property type="component" value="Unassembled WGS sequence"/>
</dbReference>
<feature type="non-terminal residue" evidence="2">
    <location>
        <position position="1"/>
    </location>
</feature>
<feature type="region of interest" description="Disordered" evidence="1">
    <location>
        <begin position="49"/>
        <end position="81"/>
    </location>
</feature>
<comment type="caution">
    <text evidence="2">The sequence shown here is derived from an EMBL/GenBank/DDBJ whole genome shotgun (WGS) entry which is preliminary data.</text>
</comment>
<organism evidence="2 3">
    <name type="scientific">Melipona bicolor</name>
    <dbReference type="NCBI Taxonomy" id="60889"/>
    <lineage>
        <taxon>Eukaryota</taxon>
        <taxon>Metazoa</taxon>
        <taxon>Ecdysozoa</taxon>
        <taxon>Arthropoda</taxon>
        <taxon>Hexapoda</taxon>
        <taxon>Insecta</taxon>
        <taxon>Pterygota</taxon>
        <taxon>Neoptera</taxon>
        <taxon>Endopterygota</taxon>
        <taxon>Hymenoptera</taxon>
        <taxon>Apocrita</taxon>
        <taxon>Aculeata</taxon>
        <taxon>Apoidea</taxon>
        <taxon>Anthophila</taxon>
        <taxon>Apidae</taxon>
        <taxon>Melipona</taxon>
    </lineage>
</organism>
<dbReference type="EMBL" id="JAHYIQ010000004">
    <property type="protein sequence ID" value="KAK1132516.1"/>
    <property type="molecule type" value="Genomic_DNA"/>
</dbReference>
<name>A0AA40G8N5_9HYME</name>
<evidence type="ECO:0000256" key="1">
    <source>
        <dbReference type="SAM" id="MobiDB-lite"/>
    </source>
</evidence>
<sequence>ETSEAKKSITLEASRALYTRGLFVPSRLRTPEVVSFIVEWCVTRENASPKKNWATRSEKKWTEPGRKREEGLVKMKKDTER</sequence>
<keyword evidence="3" id="KW-1185">Reference proteome</keyword>
<feature type="compositionally biased region" description="Basic and acidic residues" evidence="1">
    <location>
        <begin position="56"/>
        <end position="81"/>
    </location>
</feature>
<protein>
    <submittedName>
        <fullName evidence="2">Uncharacterized protein</fullName>
    </submittedName>
</protein>
<gene>
    <name evidence="2" type="ORF">K0M31_013899</name>
</gene>
<evidence type="ECO:0000313" key="3">
    <source>
        <dbReference type="Proteomes" id="UP001177670"/>
    </source>
</evidence>